<dbReference type="EMBL" id="FQVG01000012">
    <property type="protein sequence ID" value="SHE69209.1"/>
    <property type="molecule type" value="Genomic_DNA"/>
</dbReference>
<dbReference type="Pfam" id="PF11823">
    <property type="entry name" value="Se_S_carrier"/>
    <property type="match status" value="1"/>
</dbReference>
<dbReference type="AlphaFoldDB" id="A0A1M4VJQ7"/>
<proteinExistence type="predicted"/>
<organism evidence="2 3">
    <name type="scientific">Caloramator proteoclasticus DSM 10124</name>
    <dbReference type="NCBI Taxonomy" id="1121262"/>
    <lineage>
        <taxon>Bacteria</taxon>
        <taxon>Bacillati</taxon>
        <taxon>Bacillota</taxon>
        <taxon>Clostridia</taxon>
        <taxon>Eubacteriales</taxon>
        <taxon>Clostridiaceae</taxon>
        <taxon>Caloramator</taxon>
    </lineage>
</organism>
<evidence type="ECO:0000313" key="2">
    <source>
        <dbReference type="EMBL" id="SHE69209.1"/>
    </source>
</evidence>
<dbReference type="Proteomes" id="UP000184423">
    <property type="component" value="Unassembled WGS sequence"/>
</dbReference>
<protein>
    <recommendedName>
        <fullName evidence="1">Putative Se/S carrier protein-like domain-containing protein</fullName>
    </recommendedName>
</protein>
<feature type="domain" description="Putative Se/S carrier protein-like" evidence="1">
    <location>
        <begin position="2"/>
        <end position="52"/>
    </location>
</feature>
<evidence type="ECO:0000313" key="3">
    <source>
        <dbReference type="Proteomes" id="UP000184423"/>
    </source>
</evidence>
<reference evidence="3" key="1">
    <citation type="submission" date="2016-11" db="EMBL/GenBank/DDBJ databases">
        <authorList>
            <person name="Varghese N."/>
            <person name="Submissions S."/>
        </authorList>
    </citation>
    <scope>NUCLEOTIDE SEQUENCE [LARGE SCALE GENOMIC DNA]</scope>
    <source>
        <strain evidence="3">DSM 10124</strain>
    </source>
</reference>
<dbReference type="RefSeq" id="WP_073248091.1">
    <property type="nucleotide sequence ID" value="NZ_FQVG01000012.1"/>
</dbReference>
<gene>
    <name evidence="2" type="ORF">SAMN02746091_00917</name>
</gene>
<name>A0A1M4VJQ7_9CLOT</name>
<evidence type="ECO:0000259" key="1">
    <source>
        <dbReference type="Pfam" id="PF11823"/>
    </source>
</evidence>
<keyword evidence="3" id="KW-1185">Reference proteome</keyword>
<dbReference type="InterPro" id="IPR021778">
    <property type="entry name" value="Se/S_carrier-like"/>
</dbReference>
<accession>A0A1M4VJQ7</accession>
<sequence length="73" mass="8471">MYIVTFHTQSAAFMYKRLLEQNGITVELMPTPRRISSSCGIAARVFDEEALKFRIDELDSIYNEELKLIIKNT</sequence>